<proteinExistence type="inferred from homology"/>
<protein>
    <recommendedName>
        <fullName evidence="8">Amino acid transporter</fullName>
    </recommendedName>
</protein>
<dbReference type="PANTHER" id="PTHR11958:SF63">
    <property type="entry name" value="AMINO ACID TRANSPORTER"/>
    <property type="match status" value="1"/>
</dbReference>
<evidence type="ECO:0000313" key="9">
    <source>
        <dbReference type="EMBL" id="KAK6179699.1"/>
    </source>
</evidence>
<feature type="transmembrane region" description="Helical" evidence="8">
    <location>
        <begin position="21"/>
        <end position="42"/>
    </location>
</feature>
<evidence type="ECO:0000256" key="1">
    <source>
        <dbReference type="ARBA" id="ARBA00004141"/>
    </source>
</evidence>
<comment type="similarity">
    <text evidence="8">Belongs to the dicarboxylate/amino acid:cation symporter (DAACS) (TC 2.A.23) family.</text>
</comment>
<feature type="transmembrane region" description="Helical" evidence="8">
    <location>
        <begin position="275"/>
        <end position="301"/>
    </location>
</feature>
<feature type="transmembrane region" description="Helical" evidence="8">
    <location>
        <begin position="96"/>
        <end position="120"/>
    </location>
</feature>
<comment type="caution">
    <text evidence="9">The sequence shown here is derived from an EMBL/GenBank/DDBJ whole genome shotgun (WGS) entry which is preliminary data.</text>
</comment>
<sequence>MASDKASRSKNERFREILIDNLLIVFMIIAVIVGIGMGFGLRNHWSPDDEVKIFYLNFPGDLLLNMLKLLILPLVVSSIITALASLDKRASGKLGLAAVCYYMTTTLIAVILGIILVVSIQPGFRGNEIESTGSAKRSNPLASLLDLIRNCFPPNIIESCFSKKETEITYENINMTKYNGTHNVTELYEKEVSAKIKTQSGMNVLGLVVFSIFFGCTINHLGERAKILLQMFEALNDVVMVLVRLVIWYSPIGIMFLIAAKFVGMSDPVKIFAQLGLYFATVITGLVIHGAIILPLIYFAATRKNPFIFMYNMLKAIITAWGTASSSATLPITMDCLVDNNGVSPVVAKFVAPVGATINMDGTALYEAVAAIFIAQVNGITLDISEIIIVSLTATAAAIGAAGVPQAGLVTMLIVLTAVGLPTEDVTLILAIDWLLDRFRTAINVIGDSIGAGILNHIFRNTLSSLSEGQIDDAIGLEDELDIKTENSNGVKAVDNMAFKDTYTKL</sequence>
<dbReference type="GO" id="GO:0015501">
    <property type="term" value="F:glutamate:sodium symporter activity"/>
    <property type="evidence" value="ECO:0007669"/>
    <property type="project" value="TreeGrafter"/>
</dbReference>
<dbReference type="PROSITE" id="PS00714">
    <property type="entry name" value="NA_DICARBOXYL_SYMP_2"/>
    <property type="match status" value="1"/>
</dbReference>
<evidence type="ECO:0000313" key="10">
    <source>
        <dbReference type="Proteomes" id="UP001347796"/>
    </source>
</evidence>
<dbReference type="GO" id="GO:0005313">
    <property type="term" value="F:L-glutamate transmembrane transporter activity"/>
    <property type="evidence" value="ECO:0007669"/>
    <property type="project" value="TreeGrafter"/>
</dbReference>
<dbReference type="PROSITE" id="PS00713">
    <property type="entry name" value="NA_DICARBOXYL_SYMP_1"/>
    <property type="match status" value="1"/>
</dbReference>
<dbReference type="InterPro" id="IPR050746">
    <property type="entry name" value="DAACS"/>
</dbReference>
<dbReference type="InterPro" id="IPR018107">
    <property type="entry name" value="Na-dicarboxylate_symporter_CS"/>
</dbReference>
<keyword evidence="2 8" id="KW-0813">Transport</keyword>
<feature type="transmembrane region" description="Helical" evidence="8">
    <location>
        <begin position="410"/>
        <end position="436"/>
    </location>
</feature>
<dbReference type="EMBL" id="JAZGQO010000008">
    <property type="protein sequence ID" value="KAK6179699.1"/>
    <property type="molecule type" value="Genomic_DNA"/>
</dbReference>
<keyword evidence="6 8" id="KW-0472">Membrane</keyword>
<feature type="transmembrane region" description="Helical" evidence="8">
    <location>
        <begin position="354"/>
        <end position="375"/>
    </location>
</feature>
<dbReference type="InterPro" id="IPR001991">
    <property type="entry name" value="Na-dicarboxylate_symporter"/>
</dbReference>
<evidence type="ECO:0000256" key="4">
    <source>
        <dbReference type="ARBA" id="ARBA00022847"/>
    </source>
</evidence>
<evidence type="ECO:0000256" key="3">
    <source>
        <dbReference type="ARBA" id="ARBA00022692"/>
    </source>
</evidence>
<keyword evidence="5 8" id="KW-1133">Transmembrane helix</keyword>
<reference evidence="9 10" key="1">
    <citation type="submission" date="2024-01" db="EMBL/GenBank/DDBJ databases">
        <title>The genome of the rayed Mediterranean limpet Patella caerulea (Linnaeus, 1758).</title>
        <authorList>
            <person name="Anh-Thu Weber A."/>
            <person name="Halstead-Nussloch G."/>
        </authorList>
    </citation>
    <scope>NUCLEOTIDE SEQUENCE [LARGE SCALE GENOMIC DNA]</scope>
    <source>
        <strain evidence="9">AATW-2023a</strain>
        <tissue evidence="9">Whole specimen</tissue>
    </source>
</reference>
<feature type="transmembrane region" description="Helical" evidence="8">
    <location>
        <begin position="313"/>
        <end position="334"/>
    </location>
</feature>
<dbReference type="GO" id="GO:0015175">
    <property type="term" value="F:neutral L-amino acid transmembrane transporter activity"/>
    <property type="evidence" value="ECO:0007669"/>
    <property type="project" value="TreeGrafter"/>
</dbReference>
<organism evidence="9 10">
    <name type="scientific">Patella caerulea</name>
    <name type="common">Rayed Mediterranean limpet</name>
    <dbReference type="NCBI Taxonomy" id="87958"/>
    <lineage>
        <taxon>Eukaryota</taxon>
        <taxon>Metazoa</taxon>
        <taxon>Spiralia</taxon>
        <taxon>Lophotrochozoa</taxon>
        <taxon>Mollusca</taxon>
        <taxon>Gastropoda</taxon>
        <taxon>Patellogastropoda</taxon>
        <taxon>Patelloidea</taxon>
        <taxon>Patellidae</taxon>
        <taxon>Patella</taxon>
    </lineage>
</organism>
<feature type="transmembrane region" description="Helical" evidence="8">
    <location>
        <begin position="202"/>
        <end position="221"/>
    </location>
</feature>
<comment type="subcellular location">
    <subcellularLocation>
        <location evidence="1 8">Membrane</location>
        <topology evidence="1 8">Multi-pass membrane protein</topology>
    </subcellularLocation>
</comment>
<dbReference type="InterPro" id="IPR036458">
    <property type="entry name" value="Na:dicarbo_symporter_sf"/>
</dbReference>
<evidence type="ECO:0000256" key="5">
    <source>
        <dbReference type="ARBA" id="ARBA00022989"/>
    </source>
</evidence>
<dbReference type="Pfam" id="PF00375">
    <property type="entry name" value="SDF"/>
    <property type="match status" value="1"/>
</dbReference>
<feature type="transmembrane region" description="Helical" evidence="8">
    <location>
        <begin position="387"/>
        <end position="404"/>
    </location>
</feature>
<keyword evidence="3 8" id="KW-0812">Transmembrane</keyword>
<evidence type="ECO:0000256" key="7">
    <source>
        <dbReference type="ARBA" id="ARBA00023180"/>
    </source>
</evidence>
<gene>
    <name evidence="9" type="ORF">SNE40_012004</name>
</gene>
<name>A0AAN8PMJ6_PATCE</name>
<dbReference type="AlphaFoldDB" id="A0AAN8PMJ6"/>
<keyword evidence="10" id="KW-1185">Reference proteome</keyword>
<dbReference type="Proteomes" id="UP001347796">
    <property type="component" value="Unassembled WGS sequence"/>
</dbReference>
<keyword evidence="4 8" id="KW-0769">Symport</keyword>
<accession>A0AAN8PMJ6</accession>
<keyword evidence="7" id="KW-0325">Glycoprotein</keyword>
<evidence type="ECO:0000256" key="8">
    <source>
        <dbReference type="RuleBase" id="RU361216"/>
    </source>
</evidence>
<evidence type="ECO:0000256" key="6">
    <source>
        <dbReference type="ARBA" id="ARBA00023136"/>
    </source>
</evidence>
<dbReference type="SUPFAM" id="SSF118215">
    <property type="entry name" value="Proton glutamate symport protein"/>
    <property type="match status" value="1"/>
</dbReference>
<evidence type="ECO:0000256" key="2">
    <source>
        <dbReference type="ARBA" id="ARBA00022448"/>
    </source>
</evidence>
<dbReference type="PANTHER" id="PTHR11958">
    <property type="entry name" value="SODIUM/DICARBOXYLATE SYMPORTER-RELATED"/>
    <property type="match status" value="1"/>
</dbReference>
<dbReference type="Gene3D" id="1.10.3860.10">
    <property type="entry name" value="Sodium:dicarboxylate symporter"/>
    <property type="match status" value="1"/>
</dbReference>
<dbReference type="GO" id="GO:0005886">
    <property type="term" value="C:plasma membrane"/>
    <property type="evidence" value="ECO:0007669"/>
    <property type="project" value="TreeGrafter"/>
</dbReference>
<dbReference type="PRINTS" id="PR00173">
    <property type="entry name" value="EDTRNSPORT"/>
</dbReference>
<feature type="transmembrane region" description="Helical" evidence="8">
    <location>
        <begin position="241"/>
        <end position="263"/>
    </location>
</feature>
<feature type="transmembrane region" description="Helical" evidence="8">
    <location>
        <begin position="62"/>
        <end position="84"/>
    </location>
</feature>